<dbReference type="PANTHER" id="PTHR45868">
    <property type="entry name" value="HEAVY METAL-ASSOCIATED ISOPRENYLATED PLANT PROTEIN 33-RELATED"/>
    <property type="match status" value="1"/>
</dbReference>
<protein>
    <recommendedName>
        <fullName evidence="6">HMA domain-containing protein</fullName>
    </recommendedName>
</protein>
<dbReference type="InterPro" id="IPR006121">
    <property type="entry name" value="HMA_dom"/>
</dbReference>
<evidence type="ECO:0000259" key="6">
    <source>
        <dbReference type="PROSITE" id="PS50846"/>
    </source>
</evidence>
<dbReference type="PROSITE" id="PS50846">
    <property type="entry name" value="HMA_2"/>
    <property type="match status" value="1"/>
</dbReference>
<dbReference type="CDD" id="cd00371">
    <property type="entry name" value="HMA"/>
    <property type="match status" value="1"/>
</dbReference>
<comment type="similarity">
    <text evidence="4">Belongs to the HIPP family.</text>
</comment>
<sequence>MSSPAAFFCLGAQTLELKVNIHCDGCLKKVKKVLHKIDGVYQSTVNAAEGKVTVSGLMDPDTVIRKLHKAGKPAQLWGATAKPAVATQLEKLQLKDAGGKGQGQPPKNAGGKGQPPKNAAGKGQGQGQKQQQPKGGAGGAGAGAKVVALPHSQPTPQQLMQMQQQMQMNGMKFAHPELMAMGAGRMPMPMPFPAAAQAQAQAAAAKDPKTVKFDLPGGEEFGDDGSDLDDEFDELDDVDFEDDGLDDDDDGDLYDGPGMVMKPMGMPPAAAAGGGNGNGGGKKGGGGNEVPVQINGNAATSPAPSLSPAGTPTNEDSGASARAVGFATVVALAGAGLAVLL</sequence>
<evidence type="ECO:0000256" key="4">
    <source>
        <dbReference type="ARBA" id="ARBA00024045"/>
    </source>
</evidence>
<dbReference type="Gene3D" id="3.30.70.100">
    <property type="match status" value="1"/>
</dbReference>
<feature type="domain" description="HMA" evidence="6">
    <location>
        <begin position="12"/>
        <end position="75"/>
    </location>
</feature>
<proteinExistence type="evidence at transcript level"/>
<accession>C0P960</accession>
<keyword evidence="2" id="KW-0479">Metal-binding</keyword>
<dbReference type="FunFam" id="3.30.70.100:FF:000008">
    <property type="entry name" value="Copper transport protein ATOX1"/>
    <property type="match status" value="1"/>
</dbReference>
<feature type="compositionally biased region" description="Gly residues" evidence="5">
    <location>
        <begin position="272"/>
        <end position="288"/>
    </location>
</feature>
<feature type="compositionally biased region" description="Acidic residues" evidence="5">
    <location>
        <begin position="220"/>
        <end position="253"/>
    </location>
</feature>
<feature type="region of interest" description="Disordered" evidence="5">
    <location>
        <begin position="96"/>
        <end position="143"/>
    </location>
</feature>
<evidence type="ECO:0000256" key="5">
    <source>
        <dbReference type="SAM" id="MobiDB-lite"/>
    </source>
</evidence>
<dbReference type="SUPFAM" id="SSF55008">
    <property type="entry name" value="HMA, heavy metal-associated domain"/>
    <property type="match status" value="1"/>
</dbReference>
<dbReference type="InterPro" id="IPR036163">
    <property type="entry name" value="HMA_dom_sf"/>
</dbReference>
<reference evidence="7" key="1">
    <citation type="journal article" date="2009" name="PLoS Genet.">
        <title>Sequencing, mapping, and analysis of 27,455 maize full-length cDNAs.</title>
        <authorList>
            <person name="Soderlund C."/>
            <person name="Descour A."/>
            <person name="Kudrna D."/>
            <person name="Bomhoff M."/>
            <person name="Boyd L."/>
            <person name="Currie J."/>
            <person name="Angelova A."/>
            <person name="Collura K."/>
            <person name="Wissotski M."/>
            <person name="Ashley E."/>
            <person name="Morrow D."/>
            <person name="Fernandes J."/>
            <person name="Walbot V."/>
            <person name="Yu Y."/>
        </authorList>
    </citation>
    <scope>NUCLEOTIDE SEQUENCE</scope>
    <source>
        <strain evidence="7">B73</strain>
    </source>
</reference>
<evidence type="ECO:0000256" key="2">
    <source>
        <dbReference type="ARBA" id="ARBA00022723"/>
    </source>
</evidence>
<evidence type="ECO:0000256" key="1">
    <source>
        <dbReference type="ARBA" id="ARBA00022481"/>
    </source>
</evidence>
<name>C0P960_MAIZE</name>
<dbReference type="PANTHER" id="PTHR45868:SF77">
    <property type="entry name" value="HEAVY METAL TRANSPORT_DETOXIFICATION SUPERFAMILY PROTEIN"/>
    <property type="match status" value="1"/>
</dbReference>
<dbReference type="GO" id="GO:0046872">
    <property type="term" value="F:metal ion binding"/>
    <property type="evidence" value="ECO:0007669"/>
    <property type="project" value="UniProtKB-KW"/>
</dbReference>
<keyword evidence="1" id="KW-0488">Methylation</keyword>
<evidence type="ECO:0000313" key="7">
    <source>
        <dbReference type="EMBL" id="ACN30705.1"/>
    </source>
</evidence>
<feature type="compositionally biased region" description="Low complexity" evidence="5">
    <location>
        <begin position="298"/>
        <end position="313"/>
    </location>
</feature>
<keyword evidence="3" id="KW-0636">Prenylation</keyword>
<dbReference type="Pfam" id="PF00403">
    <property type="entry name" value="HMA"/>
    <property type="match status" value="1"/>
</dbReference>
<dbReference type="AlphaFoldDB" id="C0P960"/>
<organism evidence="7">
    <name type="scientific">Zea mays</name>
    <name type="common">Maize</name>
    <dbReference type="NCBI Taxonomy" id="4577"/>
    <lineage>
        <taxon>Eukaryota</taxon>
        <taxon>Viridiplantae</taxon>
        <taxon>Streptophyta</taxon>
        <taxon>Embryophyta</taxon>
        <taxon>Tracheophyta</taxon>
        <taxon>Spermatophyta</taxon>
        <taxon>Magnoliopsida</taxon>
        <taxon>Liliopsida</taxon>
        <taxon>Poales</taxon>
        <taxon>Poaceae</taxon>
        <taxon>PACMAD clade</taxon>
        <taxon>Panicoideae</taxon>
        <taxon>Andropogonodae</taxon>
        <taxon>Andropogoneae</taxon>
        <taxon>Tripsacinae</taxon>
        <taxon>Zea</taxon>
    </lineage>
</organism>
<keyword evidence="3" id="KW-0449">Lipoprotein</keyword>
<feature type="compositionally biased region" description="Low complexity" evidence="5">
    <location>
        <begin position="254"/>
        <end position="271"/>
    </location>
</feature>
<feature type="region of interest" description="Disordered" evidence="5">
    <location>
        <begin position="199"/>
        <end position="319"/>
    </location>
</feature>
<dbReference type="EMBL" id="BT064829">
    <property type="protein sequence ID" value="ACN30705.1"/>
    <property type="molecule type" value="mRNA"/>
</dbReference>
<dbReference type="ExpressionAtlas" id="C0P960">
    <property type="expression patterns" value="baseline and differential"/>
</dbReference>
<evidence type="ECO:0000256" key="3">
    <source>
        <dbReference type="ARBA" id="ARBA00023289"/>
    </source>
</evidence>